<dbReference type="InterPro" id="IPR000164">
    <property type="entry name" value="Histone_H3/CENP-A"/>
</dbReference>
<evidence type="ECO:0000256" key="2">
    <source>
        <dbReference type="SAM" id="MobiDB-lite"/>
    </source>
</evidence>
<dbReference type="Gramene" id="OB01G47170.1">
    <property type="protein sequence ID" value="OB01G47170.1"/>
    <property type="gene ID" value="OB01G47170"/>
</dbReference>
<reference evidence="3" key="2">
    <citation type="submission" date="2013-04" db="UniProtKB">
        <authorList>
            <consortium name="EnsemblPlants"/>
        </authorList>
    </citation>
    <scope>IDENTIFICATION</scope>
</reference>
<dbReference type="GO" id="GO:0000786">
    <property type="term" value="C:nucleosome"/>
    <property type="evidence" value="ECO:0007669"/>
    <property type="project" value="InterPro"/>
</dbReference>
<dbReference type="GO" id="GO:0046982">
    <property type="term" value="F:protein heterodimerization activity"/>
    <property type="evidence" value="ECO:0007669"/>
    <property type="project" value="InterPro"/>
</dbReference>
<dbReference type="HOGENOM" id="CLU_2708736_0_0_1"/>
<protein>
    <recommendedName>
        <fullName evidence="5">Histone H2A/H2B/H3 domain-containing protein</fullName>
    </recommendedName>
</protein>
<comment type="similarity">
    <text evidence="1">Belongs to the histone H3 family.</text>
</comment>
<feature type="region of interest" description="Disordered" evidence="2">
    <location>
        <begin position="1"/>
        <end position="47"/>
    </location>
</feature>
<dbReference type="PRINTS" id="PR00622">
    <property type="entry name" value="HISTONEH3"/>
</dbReference>
<evidence type="ECO:0000256" key="1">
    <source>
        <dbReference type="ARBA" id="ARBA00010343"/>
    </source>
</evidence>
<dbReference type="GO" id="GO:0003677">
    <property type="term" value="F:DNA binding"/>
    <property type="evidence" value="ECO:0007669"/>
    <property type="project" value="InterPro"/>
</dbReference>
<dbReference type="Proteomes" id="UP000006038">
    <property type="component" value="Chromosome 1"/>
</dbReference>
<dbReference type="OMA" id="CIFELNV"/>
<feature type="compositionally biased region" description="Polar residues" evidence="2">
    <location>
        <begin position="1"/>
        <end position="11"/>
    </location>
</feature>
<dbReference type="InterPro" id="IPR009072">
    <property type="entry name" value="Histone-fold"/>
</dbReference>
<proteinExistence type="inferred from homology"/>
<keyword evidence="4" id="KW-1185">Reference proteome</keyword>
<dbReference type="SUPFAM" id="SSF47113">
    <property type="entry name" value="Histone-fold"/>
    <property type="match status" value="1"/>
</dbReference>
<name>J3L661_ORYBR</name>
<dbReference type="Gene3D" id="1.10.20.10">
    <property type="entry name" value="Histone, subunit A"/>
    <property type="match status" value="1"/>
</dbReference>
<evidence type="ECO:0000313" key="4">
    <source>
        <dbReference type="Proteomes" id="UP000006038"/>
    </source>
</evidence>
<dbReference type="EnsemblPlants" id="OB01G47170.1">
    <property type="protein sequence ID" value="OB01G47170.1"/>
    <property type="gene ID" value="OB01G47170"/>
</dbReference>
<organism evidence="3">
    <name type="scientific">Oryza brachyantha</name>
    <name type="common">malo sina</name>
    <dbReference type="NCBI Taxonomy" id="4533"/>
    <lineage>
        <taxon>Eukaryota</taxon>
        <taxon>Viridiplantae</taxon>
        <taxon>Streptophyta</taxon>
        <taxon>Embryophyta</taxon>
        <taxon>Tracheophyta</taxon>
        <taxon>Spermatophyta</taxon>
        <taxon>Magnoliopsida</taxon>
        <taxon>Liliopsida</taxon>
        <taxon>Poales</taxon>
        <taxon>Poaceae</taxon>
        <taxon>BOP clade</taxon>
        <taxon>Oryzoideae</taxon>
        <taxon>Oryzeae</taxon>
        <taxon>Oryzinae</taxon>
        <taxon>Oryza</taxon>
    </lineage>
</organism>
<reference evidence="3" key="1">
    <citation type="journal article" date="2013" name="Nat. Commun.">
        <title>Whole-genome sequencing of Oryza brachyantha reveals mechanisms underlying Oryza genome evolution.</title>
        <authorList>
            <person name="Chen J."/>
            <person name="Huang Q."/>
            <person name="Gao D."/>
            <person name="Wang J."/>
            <person name="Lang Y."/>
            <person name="Liu T."/>
            <person name="Li B."/>
            <person name="Bai Z."/>
            <person name="Luis Goicoechea J."/>
            <person name="Liang C."/>
            <person name="Chen C."/>
            <person name="Zhang W."/>
            <person name="Sun S."/>
            <person name="Liao Y."/>
            <person name="Zhang X."/>
            <person name="Yang L."/>
            <person name="Song C."/>
            <person name="Wang M."/>
            <person name="Shi J."/>
            <person name="Liu G."/>
            <person name="Liu J."/>
            <person name="Zhou H."/>
            <person name="Zhou W."/>
            <person name="Yu Q."/>
            <person name="An N."/>
            <person name="Chen Y."/>
            <person name="Cai Q."/>
            <person name="Wang B."/>
            <person name="Liu B."/>
            <person name="Min J."/>
            <person name="Huang Y."/>
            <person name="Wu H."/>
            <person name="Li Z."/>
            <person name="Zhang Y."/>
            <person name="Yin Y."/>
            <person name="Song W."/>
            <person name="Jiang J."/>
            <person name="Jackson S.A."/>
            <person name="Wing R.A."/>
            <person name="Wang J."/>
            <person name="Chen M."/>
        </authorList>
    </citation>
    <scope>NUCLEOTIDE SEQUENCE [LARGE SCALE GENOMIC DNA]</scope>
    <source>
        <strain evidence="3">cv. IRGC 101232</strain>
    </source>
</reference>
<evidence type="ECO:0000313" key="3">
    <source>
        <dbReference type="EnsemblPlants" id="OB01G47170.1"/>
    </source>
</evidence>
<evidence type="ECO:0008006" key="5">
    <source>
        <dbReference type="Google" id="ProtNLM"/>
    </source>
</evidence>
<dbReference type="PANTHER" id="PTHR11426">
    <property type="entry name" value="HISTONE H3"/>
    <property type="match status" value="1"/>
</dbReference>
<accession>J3L661</accession>
<dbReference type="AlphaFoldDB" id="J3L661"/>
<dbReference type="eggNOG" id="KOG1745">
    <property type="taxonomic scope" value="Eukaryota"/>
</dbReference>
<dbReference type="STRING" id="4533.J3L661"/>
<sequence length="73" mass="8035">MARMKQTTRNFTGGKAPMKQLTTKVARKSAPATGRVKKPHRFRSGTITLGRSANFKADLRFQSSVVTARQEAA</sequence>
<dbReference type="GO" id="GO:0030527">
    <property type="term" value="F:structural constituent of chromatin"/>
    <property type="evidence" value="ECO:0007669"/>
    <property type="project" value="InterPro"/>
</dbReference>